<dbReference type="GO" id="GO:0048473">
    <property type="term" value="P:D-methionine transmembrane transport"/>
    <property type="evidence" value="ECO:0007669"/>
    <property type="project" value="TreeGrafter"/>
</dbReference>
<feature type="transmembrane region" description="Helical" evidence="8">
    <location>
        <begin position="149"/>
        <end position="171"/>
    </location>
</feature>
<evidence type="ECO:0000313" key="11">
    <source>
        <dbReference type="Proteomes" id="UP000014568"/>
    </source>
</evidence>
<evidence type="ECO:0000256" key="1">
    <source>
        <dbReference type="ARBA" id="ARBA00004651"/>
    </source>
</evidence>
<dbReference type="CDD" id="cd06261">
    <property type="entry name" value="TM_PBP2"/>
    <property type="match status" value="1"/>
</dbReference>
<keyword evidence="4" id="KW-1003">Cell membrane</keyword>
<dbReference type="InterPro" id="IPR000515">
    <property type="entry name" value="MetI-like"/>
</dbReference>
<sequence length="221" mass="24240">MLSSIIPILPEIKKALFETLYMVSITVFLGVLLGLFVGTLLYISREGSFAENKWVNSILNSVVSFIRSFPFLILAIAVVPISRFIVGSSIGTSAAIVPLTISCVPYFARFVESALLEVNRGVIEAAQSMGATRYQIVTKVLFSEARSNIVNAITIVTISYFSYSTIVGIVGGGGIGDFAIRYGFYRFETEILIFTVAIIIVIVQALQIIGNYFVRILDKRI</sequence>
<evidence type="ECO:0000256" key="4">
    <source>
        <dbReference type="ARBA" id="ARBA00022475"/>
    </source>
</evidence>
<dbReference type="eggNOG" id="COG2011">
    <property type="taxonomic scope" value="Bacteria"/>
</dbReference>
<dbReference type="Pfam" id="PF00528">
    <property type="entry name" value="BPD_transp_1"/>
    <property type="match status" value="1"/>
</dbReference>
<evidence type="ECO:0000256" key="2">
    <source>
        <dbReference type="ARBA" id="ARBA00007069"/>
    </source>
</evidence>
<accession>S3N660</accession>
<feature type="transmembrane region" description="Helical" evidence="8">
    <location>
        <begin position="84"/>
        <end position="108"/>
    </location>
</feature>
<dbReference type="PROSITE" id="PS50928">
    <property type="entry name" value="ABC_TM1"/>
    <property type="match status" value="1"/>
</dbReference>
<keyword evidence="11" id="KW-1185">Reference proteome</keyword>
<feature type="domain" description="ABC transmembrane type-1" evidence="9">
    <location>
        <begin position="16"/>
        <end position="210"/>
    </location>
</feature>
<dbReference type="PANTHER" id="PTHR30450:SF1">
    <property type="entry name" value="D-METHIONINE TRANSPORT SYSTEM PERMEASE PROTEIN METI-RELATED"/>
    <property type="match status" value="1"/>
</dbReference>
<evidence type="ECO:0000256" key="3">
    <source>
        <dbReference type="ARBA" id="ARBA00022448"/>
    </source>
</evidence>
<gene>
    <name evidence="10" type="ORF">F945_01817</name>
</gene>
<evidence type="ECO:0000256" key="8">
    <source>
        <dbReference type="RuleBase" id="RU363032"/>
    </source>
</evidence>
<dbReference type="AlphaFoldDB" id="S3N660"/>
<evidence type="ECO:0000256" key="6">
    <source>
        <dbReference type="ARBA" id="ARBA00022989"/>
    </source>
</evidence>
<evidence type="ECO:0000313" key="10">
    <source>
        <dbReference type="EMBL" id="EPF73938.1"/>
    </source>
</evidence>
<reference evidence="10 11" key="1">
    <citation type="submission" date="2013-06" db="EMBL/GenBank/DDBJ databases">
        <title>The Genome Sequence of Acinetobacter rudis CIP 110305.</title>
        <authorList>
            <consortium name="The Broad Institute Genome Sequencing Platform"/>
            <consortium name="The Broad Institute Genome Sequencing Center for Infectious Disease"/>
            <person name="Cerqueira G."/>
            <person name="Feldgarden M."/>
            <person name="Courvalin P."/>
            <person name="Perichon B."/>
            <person name="Grillot-Courvalin C."/>
            <person name="Clermont D."/>
            <person name="Rocha E."/>
            <person name="Yoon E.-J."/>
            <person name="Nemec A."/>
            <person name="Young S.K."/>
            <person name="Zeng Q."/>
            <person name="Gargeya S."/>
            <person name="Fitzgerald M."/>
            <person name="Abouelleil A."/>
            <person name="Alvarado L."/>
            <person name="Berlin A.M."/>
            <person name="Chapman S.B."/>
            <person name="Dewar J."/>
            <person name="Goldberg J."/>
            <person name="Griggs A."/>
            <person name="Gujja S."/>
            <person name="Hansen M."/>
            <person name="Howarth C."/>
            <person name="Imamovic A."/>
            <person name="Larimer J."/>
            <person name="McCowan C."/>
            <person name="Murphy C."/>
            <person name="Pearson M."/>
            <person name="Priest M."/>
            <person name="Roberts A."/>
            <person name="Saif S."/>
            <person name="Shea T."/>
            <person name="Sykes S."/>
            <person name="Wortman J."/>
            <person name="Nusbaum C."/>
            <person name="Birren B."/>
        </authorList>
    </citation>
    <scope>NUCLEOTIDE SEQUENCE [LARGE SCALE GENOMIC DNA]</scope>
    <source>
        <strain evidence="10 11">CIP 110305</strain>
    </source>
</reference>
<evidence type="ECO:0000259" key="9">
    <source>
        <dbReference type="PROSITE" id="PS50928"/>
    </source>
</evidence>
<dbReference type="EMBL" id="ATGI01000022">
    <property type="protein sequence ID" value="EPF73938.1"/>
    <property type="molecule type" value="Genomic_DNA"/>
</dbReference>
<comment type="similarity">
    <text evidence="2">Belongs to the binding-protein-dependent transport system permease family. CysTW subfamily.</text>
</comment>
<dbReference type="STRING" id="632955.GCA_000829675_02562"/>
<keyword evidence="3 8" id="KW-0813">Transport</keyword>
<feature type="transmembrane region" description="Helical" evidence="8">
    <location>
        <begin position="20"/>
        <end position="43"/>
    </location>
</feature>
<feature type="transmembrane region" description="Helical" evidence="8">
    <location>
        <begin position="191"/>
        <end position="214"/>
    </location>
</feature>
<dbReference type="FunFam" id="1.10.3720.10:FF:000002">
    <property type="entry name" value="D-methionine ABC transporter permease MetI"/>
    <property type="match status" value="1"/>
</dbReference>
<name>S3N660_9GAMM</name>
<dbReference type="Proteomes" id="UP000014568">
    <property type="component" value="Unassembled WGS sequence"/>
</dbReference>
<dbReference type="PANTHER" id="PTHR30450">
    <property type="entry name" value="ABC TRANSPORTER PERMEASE"/>
    <property type="match status" value="1"/>
</dbReference>
<keyword evidence="5 8" id="KW-0812">Transmembrane</keyword>
<dbReference type="InterPro" id="IPR035906">
    <property type="entry name" value="MetI-like_sf"/>
</dbReference>
<keyword evidence="6 8" id="KW-1133">Transmembrane helix</keyword>
<comment type="caution">
    <text evidence="10">The sequence shown here is derived from an EMBL/GenBank/DDBJ whole genome shotgun (WGS) entry which is preliminary data.</text>
</comment>
<dbReference type="OrthoDB" id="9793490at2"/>
<dbReference type="HOGENOM" id="CLU_077375_0_1_6"/>
<dbReference type="RefSeq" id="WP_016656224.1">
    <property type="nucleotide sequence ID" value="NZ_KE340353.1"/>
</dbReference>
<organism evidence="10 11">
    <name type="scientific">Acinetobacter rudis CIP 110305</name>
    <dbReference type="NCBI Taxonomy" id="421052"/>
    <lineage>
        <taxon>Bacteria</taxon>
        <taxon>Pseudomonadati</taxon>
        <taxon>Pseudomonadota</taxon>
        <taxon>Gammaproteobacteria</taxon>
        <taxon>Moraxellales</taxon>
        <taxon>Moraxellaceae</taxon>
        <taxon>Acinetobacter</taxon>
    </lineage>
</organism>
<evidence type="ECO:0000256" key="7">
    <source>
        <dbReference type="ARBA" id="ARBA00023136"/>
    </source>
</evidence>
<proteinExistence type="inferred from homology"/>
<feature type="transmembrane region" description="Helical" evidence="8">
    <location>
        <begin position="55"/>
        <end position="78"/>
    </location>
</feature>
<dbReference type="Gene3D" id="1.10.3720.10">
    <property type="entry name" value="MetI-like"/>
    <property type="match status" value="1"/>
</dbReference>
<dbReference type="GO" id="GO:0005886">
    <property type="term" value="C:plasma membrane"/>
    <property type="evidence" value="ECO:0007669"/>
    <property type="project" value="UniProtKB-SubCell"/>
</dbReference>
<dbReference type="PATRIC" id="fig|421052.3.peg.1774"/>
<protein>
    <submittedName>
        <fullName evidence="10">D-methionine transport system permease</fullName>
    </submittedName>
</protein>
<keyword evidence="7 8" id="KW-0472">Membrane</keyword>
<dbReference type="SUPFAM" id="SSF161098">
    <property type="entry name" value="MetI-like"/>
    <property type="match status" value="1"/>
</dbReference>
<evidence type="ECO:0000256" key="5">
    <source>
        <dbReference type="ARBA" id="ARBA00022692"/>
    </source>
</evidence>
<dbReference type="InterPro" id="IPR051322">
    <property type="entry name" value="AA_ABC_Transporter_Permease"/>
</dbReference>
<comment type="subcellular location">
    <subcellularLocation>
        <location evidence="1 8">Cell membrane</location>
        <topology evidence="1 8">Multi-pass membrane protein</topology>
    </subcellularLocation>
</comment>